<gene>
    <name evidence="1" type="ORF">CDV26_11420</name>
</gene>
<reference evidence="1 2" key="1">
    <citation type="submission" date="2017-06" db="EMBL/GenBank/DDBJ databases">
        <title>Complete genome of Francisella halioticida.</title>
        <authorList>
            <person name="Sjodin A."/>
        </authorList>
    </citation>
    <scope>NUCLEOTIDE SEQUENCE [LARGE SCALE GENOMIC DNA]</scope>
    <source>
        <strain evidence="1 2">DSM 23729</strain>
    </source>
</reference>
<keyword evidence="2" id="KW-1185">Reference proteome</keyword>
<dbReference type="Proteomes" id="UP000249910">
    <property type="component" value="Chromosome"/>
</dbReference>
<protein>
    <recommendedName>
        <fullName evidence="3">Transposase Helix-turn-helix domain-containing protein</fullName>
    </recommendedName>
</protein>
<accession>A0ABM6M233</accession>
<evidence type="ECO:0000313" key="1">
    <source>
        <dbReference type="EMBL" id="ASG68904.1"/>
    </source>
</evidence>
<sequence>MLDIEKILTDERICRALTGQSISLIYNLLPMFEEALISFKSNKKDRKRAIGGGQEGKLPTTKAKLIFILIYLKVYPTYDLFRVLTNRSISKCYESVKQLLPILEQALGKSYVLHKRKIK</sequence>
<organism evidence="1 2">
    <name type="scientific">Francisella halioticida</name>
    <dbReference type="NCBI Taxonomy" id="549298"/>
    <lineage>
        <taxon>Bacteria</taxon>
        <taxon>Pseudomonadati</taxon>
        <taxon>Pseudomonadota</taxon>
        <taxon>Gammaproteobacteria</taxon>
        <taxon>Thiotrichales</taxon>
        <taxon>Francisellaceae</taxon>
        <taxon>Francisella</taxon>
    </lineage>
</organism>
<name>A0ABM6M233_9GAMM</name>
<dbReference type="EMBL" id="CP022132">
    <property type="protein sequence ID" value="ASG68904.1"/>
    <property type="molecule type" value="Genomic_DNA"/>
</dbReference>
<evidence type="ECO:0008006" key="3">
    <source>
        <dbReference type="Google" id="ProtNLM"/>
    </source>
</evidence>
<evidence type="ECO:0000313" key="2">
    <source>
        <dbReference type="Proteomes" id="UP000249910"/>
    </source>
</evidence>
<proteinExistence type="predicted"/>